<evidence type="ECO:0000313" key="2">
    <source>
        <dbReference type="Proteomes" id="UP000199706"/>
    </source>
</evidence>
<dbReference type="OrthoDB" id="9010202at2"/>
<accession>A0A1G7YBH4</accession>
<evidence type="ECO:0000313" key="1">
    <source>
        <dbReference type="EMBL" id="SDG93639.1"/>
    </source>
</evidence>
<proteinExistence type="predicted"/>
<dbReference type="AlphaFoldDB" id="A0A1G7YBH4"/>
<dbReference type="Proteomes" id="UP000199706">
    <property type="component" value="Unassembled WGS sequence"/>
</dbReference>
<gene>
    <name evidence="1" type="ORF">SAMN05216466_106112</name>
</gene>
<reference evidence="1 2" key="1">
    <citation type="submission" date="2016-10" db="EMBL/GenBank/DDBJ databases">
        <authorList>
            <person name="de Groot N.N."/>
        </authorList>
    </citation>
    <scope>NUCLEOTIDE SEQUENCE [LARGE SCALE GENOMIC DNA]</scope>
    <source>
        <strain evidence="1 2">LMG 2247</strain>
    </source>
</reference>
<protein>
    <submittedName>
        <fullName evidence="1">Uncharacterized protein</fullName>
    </submittedName>
</protein>
<organism evidence="1 2">
    <name type="scientific">Paraburkholderia phenazinium</name>
    <dbReference type="NCBI Taxonomy" id="60549"/>
    <lineage>
        <taxon>Bacteria</taxon>
        <taxon>Pseudomonadati</taxon>
        <taxon>Pseudomonadota</taxon>
        <taxon>Betaproteobacteria</taxon>
        <taxon>Burkholderiales</taxon>
        <taxon>Burkholderiaceae</taxon>
        <taxon>Paraburkholderia</taxon>
    </lineage>
</organism>
<name>A0A1G7YBH4_9BURK</name>
<dbReference type="RefSeq" id="WP_090685397.1">
    <property type="nucleotide sequence ID" value="NZ_FNCJ01000006.1"/>
</dbReference>
<dbReference type="EMBL" id="FNCJ01000006">
    <property type="protein sequence ID" value="SDG93639.1"/>
    <property type="molecule type" value="Genomic_DNA"/>
</dbReference>
<sequence length="99" mass="10909">MTTNPYLNVRCAFAQAKIATITDPDDDSFCVAMAEAEQLGYRDSADDPEGDLPVPLYFADEPNLAQSWQQGVRNHQDMLDMDNCSGCSNDRGDPCHIHG</sequence>